<dbReference type="Gene3D" id="3.40.50.300">
    <property type="entry name" value="P-loop containing nucleotide triphosphate hydrolases"/>
    <property type="match status" value="1"/>
</dbReference>
<reference evidence="6" key="1">
    <citation type="submission" date="2023-07" db="EMBL/GenBank/DDBJ databases">
        <title>Chromosome-level genome assembly of Artemia franciscana.</title>
        <authorList>
            <person name="Jo E."/>
        </authorList>
    </citation>
    <scope>NUCLEOTIDE SEQUENCE</scope>
    <source>
        <tissue evidence="6">Whole body</tissue>
    </source>
</reference>
<dbReference type="GO" id="GO:0000400">
    <property type="term" value="F:four-way junction DNA binding"/>
    <property type="evidence" value="ECO:0007669"/>
    <property type="project" value="TreeGrafter"/>
</dbReference>
<evidence type="ECO:0000256" key="2">
    <source>
        <dbReference type="ARBA" id="ARBA00022801"/>
    </source>
</evidence>
<dbReference type="EMBL" id="JAVRJZ010000002">
    <property type="protein sequence ID" value="KAK2726408.1"/>
    <property type="molecule type" value="Genomic_DNA"/>
</dbReference>
<dbReference type="GO" id="GO:0043138">
    <property type="term" value="F:3'-5' DNA helicase activity"/>
    <property type="evidence" value="ECO:0007669"/>
    <property type="project" value="TreeGrafter"/>
</dbReference>
<keyword evidence="2" id="KW-0378">Hydrolase</keyword>
<name>A0AA88IE10_ARTSF</name>
<dbReference type="GO" id="GO:0016787">
    <property type="term" value="F:hydrolase activity"/>
    <property type="evidence" value="ECO:0007669"/>
    <property type="project" value="UniProtKB-KW"/>
</dbReference>
<evidence type="ECO:0000256" key="3">
    <source>
        <dbReference type="ARBA" id="ARBA00022806"/>
    </source>
</evidence>
<accession>A0AA88IE10</accession>
<keyword evidence="4" id="KW-0067">ATP-binding</keyword>
<evidence type="ECO:0000313" key="6">
    <source>
        <dbReference type="EMBL" id="KAK2726408.1"/>
    </source>
</evidence>
<evidence type="ECO:0000259" key="5">
    <source>
        <dbReference type="PROSITE" id="PS51192"/>
    </source>
</evidence>
<dbReference type="Proteomes" id="UP001187531">
    <property type="component" value="Unassembled WGS sequence"/>
</dbReference>
<protein>
    <recommendedName>
        <fullName evidence="5">Helicase ATP-binding domain-containing protein</fullName>
    </recommendedName>
</protein>
<dbReference type="GO" id="GO:0005524">
    <property type="term" value="F:ATP binding"/>
    <property type="evidence" value="ECO:0007669"/>
    <property type="project" value="UniProtKB-KW"/>
</dbReference>
<dbReference type="SUPFAM" id="SSF52540">
    <property type="entry name" value="P-loop containing nucleoside triphosphate hydrolases"/>
    <property type="match status" value="1"/>
</dbReference>
<keyword evidence="7" id="KW-1185">Reference proteome</keyword>
<evidence type="ECO:0000256" key="1">
    <source>
        <dbReference type="ARBA" id="ARBA00022741"/>
    </source>
</evidence>
<comment type="caution">
    <text evidence="6">The sequence shown here is derived from an EMBL/GenBank/DDBJ whole genome shotgun (WGS) entry which is preliminary data.</text>
</comment>
<evidence type="ECO:0000256" key="4">
    <source>
        <dbReference type="ARBA" id="ARBA00022840"/>
    </source>
</evidence>
<gene>
    <name evidence="6" type="ORF">QYM36_000746</name>
</gene>
<dbReference type="PANTHER" id="PTHR14025:SF20">
    <property type="entry name" value="FANCONI ANEMIA GROUP M PROTEIN"/>
    <property type="match status" value="1"/>
</dbReference>
<evidence type="ECO:0000313" key="7">
    <source>
        <dbReference type="Proteomes" id="UP001187531"/>
    </source>
</evidence>
<dbReference type="PROSITE" id="PS51192">
    <property type="entry name" value="HELICASE_ATP_BIND_1"/>
    <property type="match status" value="1"/>
</dbReference>
<keyword evidence="3" id="KW-0347">Helicase</keyword>
<feature type="domain" description="Helicase ATP-binding" evidence="5">
    <location>
        <begin position="1"/>
        <end position="86"/>
    </location>
</feature>
<sequence length="127" mass="14202">MAPKARTTAWKENRVFFLTPQVMMNDLTSRACPAELIKCLVIDEAHKATGNHAYCQVKISDLALSATPGTDFPTLEAVLGNLRIGHIEVRTETSQDILPYIHGRSVDKIVVKLGKEVEEVKRRFIKV</sequence>
<dbReference type="AlphaFoldDB" id="A0AA88IE10"/>
<organism evidence="6 7">
    <name type="scientific">Artemia franciscana</name>
    <name type="common">Brine shrimp</name>
    <name type="synonym">Artemia sanfranciscana</name>
    <dbReference type="NCBI Taxonomy" id="6661"/>
    <lineage>
        <taxon>Eukaryota</taxon>
        <taxon>Metazoa</taxon>
        <taxon>Ecdysozoa</taxon>
        <taxon>Arthropoda</taxon>
        <taxon>Crustacea</taxon>
        <taxon>Branchiopoda</taxon>
        <taxon>Anostraca</taxon>
        <taxon>Artemiidae</taxon>
        <taxon>Artemia</taxon>
    </lineage>
</organism>
<dbReference type="InterPro" id="IPR014001">
    <property type="entry name" value="Helicase_ATP-bd"/>
</dbReference>
<dbReference type="GO" id="GO:0045003">
    <property type="term" value="P:double-strand break repair via synthesis-dependent strand annealing"/>
    <property type="evidence" value="ECO:0007669"/>
    <property type="project" value="TreeGrafter"/>
</dbReference>
<proteinExistence type="predicted"/>
<dbReference type="PANTHER" id="PTHR14025">
    <property type="entry name" value="FANCONI ANEMIA GROUP M FANCM FAMILY MEMBER"/>
    <property type="match status" value="1"/>
</dbReference>
<dbReference type="GO" id="GO:0009378">
    <property type="term" value="F:four-way junction helicase activity"/>
    <property type="evidence" value="ECO:0007669"/>
    <property type="project" value="TreeGrafter"/>
</dbReference>
<dbReference type="GO" id="GO:0036297">
    <property type="term" value="P:interstrand cross-link repair"/>
    <property type="evidence" value="ECO:0007669"/>
    <property type="project" value="TreeGrafter"/>
</dbReference>
<keyword evidence="1" id="KW-0547">Nucleotide-binding</keyword>
<dbReference type="InterPro" id="IPR027417">
    <property type="entry name" value="P-loop_NTPase"/>
</dbReference>